<dbReference type="SUPFAM" id="SSF52540">
    <property type="entry name" value="P-loop containing nucleoside triphosphate hydrolases"/>
    <property type="match status" value="1"/>
</dbReference>
<dbReference type="InterPro" id="IPR051539">
    <property type="entry name" value="T4SS-coupling_protein"/>
</dbReference>
<feature type="transmembrane region" description="Helical" evidence="6">
    <location>
        <begin position="81"/>
        <end position="103"/>
    </location>
</feature>
<dbReference type="Gene3D" id="3.40.50.300">
    <property type="entry name" value="P-loop containing nucleotide triphosphate hydrolases"/>
    <property type="match status" value="1"/>
</dbReference>
<feature type="domain" description="TraD/TraG TraM recognition site" evidence="7">
    <location>
        <begin position="429"/>
        <end position="538"/>
    </location>
</feature>
<dbReference type="AlphaFoldDB" id="A0A5N5E5U3"/>
<keyword evidence="3 6" id="KW-0812">Transmembrane</keyword>
<comment type="subcellular location">
    <subcellularLocation>
        <location evidence="1">Cell membrane</location>
        <topology evidence="1">Multi-pass membrane protein</topology>
    </subcellularLocation>
</comment>
<dbReference type="InterPro" id="IPR032689">
    <property type="entry name" value="TraG-D_C"/>
</dbReference>
<keyword evidence="5 6" id="KW-0472">Membrane</keyword>
<keyword evidence="4 6" id="KW-1133">Transmembrane helix</keyword>
<dbReference type="CDD" id="cd01127">
    <property type="entry name" value="TrwB_TraG_TraD_VirD4"/>
    <property type="match status" value="1"/>
</dbReference>
<gene>
    <name evidence="8" type="ORF">BS297_11565</name>
</gene>
<evidence type="ECO:0000256" key="6">
    <source>
        <dbReference type="SAM" id="Phobius"/>
    </source>
</evidence>
<comment type="caution">
    <text evidence="8">The sequence shown here is derived from an EMBL/GenBank/DDBJ whole genome shotgun (WGS) entry which is preliminary data.</text>
</comment>
<evidence type="ECO:0000256" key="3">
    <source>
        <dbReference type="ARBA" id="ARBA00022692"/>
    </source>
</evidence>
<dbReference type="InterPro" id="IPR027417">
    <property type="entry name" value="P-loop_NTPase"/>
</dbReference>
<dbReference type="PANTHER" id="PTHR37937:SF1">
    <property type="entry name" value="CONJUGATIVE TRANSFER: DNA TRANSPORT"/>
    <property type="match status" value="1"/>
</dbReference>
<organism evidence="8 9">
    <name type="scientific">Rhodococcus erythropolis</name>
    <name type="common">Arthrobacter picolinophilus</name>
    <dbReference type="NCBI Taxonomy" id="1833"/>
    <lineage>
        <taxon>Bacteria</taxon>
        <taxon>Bacillati</taxon>
        <taxon>Actinomycetota</taxon>
        <taxon>Actinomycetes</taxon>
        <taxon>Mycobacteriales</taxon>
        <taxon>Nocardiaceae</taxon>
        <taxon>Rhodococcus</taxon>
        <taxon>Rhodococcus erythropolis group</taxon>
    </lineage>
</organism>
<protein>
    <recommendedName>
        <fullName evidence="7">TraD/TraG TraM recognition site domain-containing protein</fullName>
    </recommendedName>
</protein>
<evidence type="ECO:0000313" key="8">
    <source>
        <dbReference type="EMBL" id="KAB2585201.1"/>
    </source>
</evidence>
<dbReference type="Pfam" id="PF12696">
    <property type="entry name" value="TraG-D_C"/>
    <property type="match status" value="1"/>
</dbReference>
<proteinExistence type="predicted"/>
<evidence type="ECO:0000259" key="7">
    <source>
        <dbReference type="Pfam" id="PF12696"/>
    </source>
</evidence>
<dbReference type="EMBL" id="MRBO01000356">
    <property type="protein sequence ID" value="KAB2585201.1"/>
    <property type="molecule type" value="Genomic_DNA"/>
</dbReference>
<reference evidence="8 9" key="1">
    <citation type="journal article" date="2017" name="Poromechanics V (2013)">
        <title>Genomic Characterization of the Arsenic-Tolerant Actinobacterium, &lt;i&gt;Rhodococcus erythropolis&lt;/i&gt; S43.</title>
        <authorList>
            <person name="Retamal-Morales G."/>
            <person name="Mehnert M."/>
            <person name="Schwabe R."/>
            <person name="Tischler D."/>
            <person name="Schloemann M."/>
            <person name="Levican G.J."/>
        </authorList>
    </citation>
    <scope>NUCLEOTIDE SEQUENCE [LARGE SCALE GENOMIC DNA]</scope>
    <source>
        <strain evidence="8 9">S43</strain>
    </source>
</reference>
<accession>A0A5N5E5U3</accession>
<name>A0A5N5E5U3_RHOER</name>
<evidence type="ECO:0000256" key="5">
    <source>
        <dbReference type="ARBA" id="ARBA00023136"/>
    </source>
</evidence>
<feature type="transmembrane region" description="Helical" evidence="6">
    <location>
        <begin position="12"/>
        <end position="35"/>
    </location>
</feature>
<dbReference type="PANTHER" id="PTHR37937">
    <property type="entry name" value="CONJUGATIVE TRANSFER: DNA TRANSPORT"/>
    <property type="match status" value="1"/>
</dbReference>
<dbReference type="GO" id="GO:0005886">
    <property type="term" value="C:plasma membrane"/>
    <property type="evidence" value="ECO:0007669"/>
    <property type="project" value="UniProtKB-SubCell"/>
</dbReference>
<evidence type="ECO:0000256" key="4">
    <source>
        <dbReference type="ARBA" id="ARBA00022989"/>
    </source>
</evidence>
<evidence type="ECO:0000256" key="2">
    <source>
        <dbReference type="ARBA" id="ARBA00022475"/>
    </source>
</evidence>
<dbReference type="Proteomes" id="UP000325576">
    <property type="component" value="Unassembled WGS sequence"/>
</dbReference>
<evidence type="ECO:0000313" key="9">
    <source>
        <dbReference type="Proteomes" id="UP000325576"/>
    </source>
</evidence>
<keyword evidence="2" id="KW-1003">Cell membrane</keyword>
<evidence type="ECO:0000256" key="1">
    <source>
        <dbReference type="ARBA" id="ARBA00004651"/>
    </source>
</evidence>
<sequence>MTTQRPTKPIVTPGVIPMAATALAVVLSVVGGGYLSGVFAGTGGALPSGMYGVLDVFKGLFLHPADPALAWPEGSRPGGPVLTWGCIAVLAALCLWLGMFISSKMTIRRAARRVRESGFADRTELARAGVSEKAAVRKAKATRLSLKDVPVRRIAAEAETTKIATLYTGGDGVYLQYRDGLTCTGPTGAGKTWRVCWKGVTDAVGPVVATSTRGDLLRSTWAQRSEVGRVEVFDPEGLTAIANPMRWSILDGCDDPEVAKRRAEALVQAMPMDDTSNAGYWNGKAAMLMRGYLYTAAVKNKDLMDLRIWASSRNVKLVRDVLKRDLPDWHAELGQALDSKSDSSDDVVSACARLLEPLASPKLMGAINVPRSESADLHALMTEGKNTVYLVSEGHSASAAAFTTVLSAELYHVAKTHGLTRPDDKIDPPLRMVLDEMNNVAAIPNMPDLITDSGGRGIQIWALVHSALQNEKRWGRIGGQRLSTDSPARMYLPGLGDESELAALSRLMGSRDEYISHDPRSAPRSVPVMALNEIREMPEDQALMMFRNAKPMKVRLPSVWDVPDLSKRVQANQAAFDDFCAKASR</sequence>